<proteinExistence type="predicted"/>
<evidence type="ECO:0000313" key="1">
    <source>
        <dbReference type="EMBL" id="MBR8828929.1"/>
    </source>
</evidence>
<dbReference type="EMBL" id="JADQBC010000096">
    <property type="protein sequence ID" value="MBR8828929.1"/>
    <property type="molecule type" value="Genomic_DNA"/>
</dbReference>
<dbReference type="SUPFAM" id="SSF53474">
    <property type="entry name" value="alpha/beta-Hydrolases"/>
    <property type="match status" value="1"/>
</dbReference>
<dbReference type="Gene3D" id="3.40.50.1820">
    <property type="entry name" value="alpha/beta hydrolase"/>
    <property type="match status" value="1"/>
</dbReference>
<dbReference type="Pfam" id="PF02089">
    <property type="entry name" value="Palm_thioest"/>
    <property type="match status" value="1"/>
</dbReference>
<dbReference type="GO" id="GO:0016787">
    <property type="term" value="F:hydrolase activity"/>
    <property type="evidence" value="ECO:0007669"/>
    <property type="project" value="UniProtKB-KW"/>
</dbReference>
<sequence>MENNQVLLVHGIFRKQGVFQKMSAYLTAQGWQVYSFNLEQNSGKLGLENLAEQVKEYIDKNFAAKQTINLVGLSMGGIVSRYYVQRLGGRERVQRFITISSPHQGTWMAYVLPFKIYVQMRPGSEFLQDLNRDAAMLEQVNFTSIWTPYDFIIVPANSSQLGVGKEIKVSVFAHAMMVRNMKSLQAVADALKMS</sequence>
<dbReference type="Proteomes" id="UP000767446">
    <property type="component" value="Unassembled WGS sequence"/>
</dbReference>
<reference evidence="1" key="1">
    <citation type="submission" date="2021-02" db="EMBL/GenBank/DDBJ databases">
        <title>Metagenome analyses of Stigonema ocellatum DSM 106950, Chlorogloea purpurea SAG 13.99 and Gomphosphaeria aponina DSM 107014.</title>
        <authorList>
            <person name="Marter P."/>
            <person name="Huang S."/>
        </authorList>
    </citation>
    <scope>NUCLEOTIDE SEQUENCE</scope>
    <source>
        <strain evidence="1">JP213</strain>
    </source>
</reference>
<protein>
    <submittedName>
        <fullName evidence="1">Alpha/beta fold hydrolase</fullName>
    </submittedName>
</protein>
<keyword evidence="1" id="KW-0378">Hydrolase</keyword>
<dbReference type="InterPro" id="IPR029058">
    <property type="entry name" value="AB_hydrolase_fold"/>
</dbReference>
<organism evidence="1 2">
    <name type="scientific">Gomphosphaeria aponina SAG 52.96 = DSM 107014</name>
    <dbReference type="NCBI Taxonomy" id="1521640"/>
    <lineage>
        <taxon>Bacteria</taxon>
        <taxon>Bacillati</taxon>
        <taxon>Cyanobacteriota</taxon>
        <taxon>Cyanophyceae</taxon>
        <taxon>Oscillatoriophycideae</taxon>
        <taxon>Chroococcales</taxon>
        <taxon>Gomphosphaeriaceae</taxon>
        <taxon>Gomphosphaeria</taxon>
    </lineage>
</organism>
<comment type="caution">
    <text evidence="1">The sequence shown here is derived from an EMBL/GenBank/DDBJ whole genome shotgun (WGS) entry which is preliminary data.</text>
</comment>
<name>A0A941JN42_9CHRO</name>
<dbReference type="AlphaFoldDB" id="A0A941JN42"/>
<gene>
    <name evidence="1" type="ORF">DSM107014_13690</name>
</gene>
<accession>A0A941JN42</accession>
<dbReference type="PANTHER" id="PTHR37946">
    <property type="entry name" value="SLL1969 PROTEIN"/>
    <property type="match status" value="1"/>
</dbReference>
<evidence type="ECO:0000313" key="2">
    <source>
        <dbReference type="Proteomes" id="UP000767446"/>
    </source>
</evidence>
<dbReference type="PANTHER" id="PTHR37946:SF1">
    <property type="entry name" value="SLL1969 PROTEIN"/>
    <property type="match status" value="1"/>
</dbReference>